<name>A0A0G4K974_9SPIR</name>
<dbReference type="OrthoDB" id="9758917at2"/>
<feature type="domain" description="PDZ" evidence="12">
    <location>
        <begin position="299"/>
        <end position="351"/>
    </location>
</feature>
<dbReference type="InterPro" id="IPR009003">
    <property type="entry name" value="Peptidase_S1_PA"/>
</dbReference>
<dbReference type="PROSITE" id="PS50106">
    <property type="entry name" value="PDZ"/>
    <property type="match status" value="2"/>
</dbReference>
<dbReference type="PRINTS" id="PR00834">
    <property type="entry name" value="PROTEASES2C"/>
</dbReference>
<evidence type="ECO:0000256" key="8">
    <source>
        <dbReference type="ARBA" id="ARBA00022825"/>
    </source>
</evidence>
<keyword evidence="7" id="KW-0378">Hydrolase</keyword>
<dbReference type="Pfam" id="PF17820">
    <property type="entry name" value="PDZ_6"/>
    <property type="match status" value="1"/>
</dbReference>
<keyword evidence="5" id="KW-0677">Repeat</keyword>
<feature type="binding site" evidence="10">
    <location>
        <position position="167"/>
    </location>
    <ligand>
        <name>substrate</name>
    </ligand>
</feature>
<feature type="active site" description="Charge relay system" evidence="9">
    <location>
        <position position="243"/>
    </location>
</feature>
<evidence type="ECO:0000256" key="2">
    <source>
        <dbReference type="ARBA" id="ARBA00010541"/>
    </source>
</evidence>
<dbReference type="SMART" id="SM00228">
    <property type="entry name" value="PDZ"/>
    <property type="match status" value="2"/>
</dbReference>
<dbReference type="InterPro" id="IPR001940">
    <property type="entry name" value="Peptidase_S1C"/>
</dbReference>
<dbReference type="SUPFAM" id="SSF50494">
    <property type="entry name" value="Trypsin-like serine proteases"/>
    <property type="match status" value="1"/>
</dbReference>
<protein>
    <submittedName>
        <fullName evidence="13">Peptidase</fullName>
    </submittedName>
</protein>
<feature type="binding site" evidence="10">
    <location>
        <begin position="241"/>
        <end position="243"/>
    </location>
    <ligand>
        <name>substrate</name>
    </ligand>
</feature>
<proteinExistence type="inferred from homology"/>
<dbReference type="GO" id="GO:0004252">
    <property type="term" value="F:serine-type endopeptidase activity"/>
    <property type="evidence" value="ECO:0007669"/>
    <property type="project" value="InterPro"/>
</dbReference>
<feature type="binding site" evidence="10">
    <location>
        <position position="85"/>
    </location>
    <ligand>
        <name>substrate</name>
    </ligand>
</feature>
<feature type="transmembrane region" description="Helical" evidence="11">
    <location>
        <begin position="7"/>
        <end position="30"/>
    </location>
</feature>
<feature type="domain" description="PDZ" evidence="12">
    <location>
        <begin position="396"/>
        <end position="470"/>
    </location>
</feature>
<evidence type="ECO:0000256" key="7">
    <source>
        <dbReference type="ARBA" id="ARBA00022801"/>
    </source>
</evidence>
<dbReference type="SUPFAM" id="SSF50156">
    <property type="entry name" value="PDZ domain-like"/>
    <property type="match status" value="2"/>
</dbReference>
<comment type="subcellular location">
    <subcellularLocation>
        <location evidence="1">Periplasm</location>
    </subcellularLocation>
</comment>
<dbReference type="Pfam" id="PF13365">
    <property type="entry name" value="Trypsin_2"/>
    <property type="match status" value="1"/>
</dbReference>
<keyword evidence="4" id="KW-0732">Signal</keyword>
<keyword evidence="11" id="KW-0472">Membrane</keyword>
<feature type="active site" description="Charge relay system" evidence="9">
    <location>
        <position position="167"/>
    </location>
</feature>
<dbReference type="NCBIfam" id="TIGR02037">
    <property type="entry name" value="degP_htrA_DO"/>
    <property type="match status" value="1"/>
</dbReference>
<dbReference type="GO" id="GO:0006508">
    <property type="term" value="P:proteolysis"/>
    <property type="evidence" value="ECO:0007669"/>
    <property type="project" value="UniProtKB-KW"/>
</dbReference>
<dbReference type="InterPro" id="IPR041489">
    <property type="entry name" value="PDZ_6"/>
</dbReference>
<dbReference type="Gene3D" id="2.30.42.10">
    <property type="match status" value="2"/>
</dbReference>
<dbReference type="PANTHER" id="PTHR22939:SF129">
    <property type="entry name" value="SERINE PROTEASE HTRA2, MITOCHONDRIAL"/>
    <property type="match status" value="1"/>
</dbReference>
<keyword evidence="11" id="KW-1133">Transmembrane helix</keyword>
<feature type="binding site" evidence="10">
    <location>
        <position position="136"/>
    </location>
    <ligand>
        <name>substrate</name>
    </ligand>
</feature>
<sequence length="503" mass="55563">MEQKKRSFMFFLNLGLTFTLVGIIISFFIFSYEKNYKKDEFLVHAQAAPEKTSFTGSLDGALAVENAIRDVVDKNMPAVVNISTEIEAGQTEEDRYADEFFRFFFGDQMPRQKRSQKSLGSGFIINEEGYVLSNYHVVKGATKIMITLYGEEGELPAKLIGYDEAYDLALLKIEANNRTFPYVALGDSDAIEPGEFAIAIGNPYGLNNTVTFGIVSAKGRSDVGANKYQRYIQTDVAINPGNSGGPLFNIHGQVIGINTLIYSTSGGSIGIGFATPINLATSVMTDLKENGRVTRGYLGIYLQDIDENLSRGLNVKQNSGVYVSEVVPDSPAAKGGLQDGDIIIEYDGEKMTKSGDLFNKVATTKVGKEVNVKYLRNGRERSTKITIEARVEDEEVVPTRQSQNNSQGSTRSWMGLDVSNITPEISQRLQIRSNERGVVVLNMTQNSKAYQYGLRPGDVIKAINGITISNTDDYDNFVKSYGNDKSFTITIKRARMTYVIIIE</sequence>
<dbReference type="InterPro" id="IPR036034">
    <property type="entry name" value="PDZ_sf"/>
</dbReference>
<accession>A0A0G4K974</accession>
<keyword evidence="11" id="KW-0812">Transmembrane</keyword>
<dbReference type="Proteomes" id="UP000043763">
    <property type="component" value="Unassembled WGS sequence"/>
</dbReference>
<dbReference type="PANTHER" id="PTHR22939">
    <property type="entry name" value="SERINE PROTEASE FAMILY S1C HTRA-RELATED"/>
    <property type="match status" value="1"/>
</dbReference>
<evidence type="ECO:0000256" key="10">
    <source>
        <dbReference type="PIRSR" id="PIRSR611782-2"/>
    </source>
</evidence>
<dbReference type="CDD" id="cd10839">
    <property type="entry name" value="cpPDZ1_DegP-like"/>
    <property type="match status" value="1"/>
</dbReference>
<dbReference type="EMBL" id="CVLB01000002">
    <property type="protein sequence ID" value="CRF34800.1"/>
    <property type="molecule type" value="Genomic_DNA"/>
</dbReference>
<dbReference type="Pfam" id="PF13180">
    <property type="entry name" value="PDZ_2"/>
    <property type="match status" value="1"/>
</dbReference>
<evidence type="ECO:0000256" key="6">
    <source>
        <dbReference type="ARBA" id="ARBA00022764"/>
    </source>
</evidence>
<dbReference type="AlphaFoldDB" id="A0A0G4K974"/>
<dbReference type="GO" id="GO:0042597">
    <property type="term" value="C:periplasmic space"/>
    <property type="evidence" value="ECO:0007669"/>
    <property type="project" value="UniProtKB-SubCell"/>
</dbReference>
<evidence type="ECO:0000256" key="4">
    <source>
        <dbReference type="ARBA" id="ARBA00022729"/>
    </source>
</evidence>
<comment type="similarity">
    <text evidence="2">Belongs to the peptidase S1C family.</text>
</comment>
<feature type="active site" description="Charge relay system" evidence="9">
    <location>
        <position position="136"/>
    </location>
</feature>
<evidence type="ECO:0000256" key="11">
    <source>
        <dbReference type="SAM" id="Phobius"/>
    </source>
</evidence>
<keyword evidence="14" id="KW-1185">Reference proteome</keyword>
<evidence type="ECO:0000259" key="12">
    <source>
        <dbReference type="PROSITE" id="PS50106"/>
    </source>
</evidence>
<dbReference type="RefSeq" id="WP_048595416.1">
    <property type="nucleotide sequence ID" value="NZ_CVLB01000002.1"/>
</dbReference>
<evidence type="ECO:0000256" key="1">
    <source>
        <dbReference type="ARBA" id="ARBA00004418"/>
    </source>
</evidence>
<dbReference type="InterPro" id="IPR001478">
    <property type="entry name" value="PDZ"/>
</dbReference>
<evidence type="ECO:0000313" key="13">
    <source>
        <dbReference type="EMBL" id="CRF34800.1"/>
    </source>
</evidence>
<keyword evidence="6" id="KW-0574">Periplasm</keyword>
<evidence type="ECO:0000256" key="9">
    <source>
        <dbReference type="PIRSR" id="PIRSR611782-1"/>
    </source>
</evidence>
<keyword evidence="3" id="KW-0645">Protease</keyword>
<evidence type="ECO:0000313" key="14">
    <source>
        <dbReference type="Proteomes" id="UP000043763"/>
    </source>
</evidence>
<keyword evidence="8" id="KW-0720">Serine protease</keyword>
<dbReference type="InterPro" id="IPR011782">
    <property type="entry name" value="Pept_S1C_Do"/>
</dbReference>
<evidence type="ECO:0000256" key="5">
    <source>
        <dbReference type="ARBA" id="ARBA00022737"/>
    </source>
</evidence>
<evidence type="ECO:0000256" key="3">
    <source>
        <dbReference type="ARBA" id="ARBA00022670"/>
    </source>
</evidence>
<reference evidence="14" key="1">
    <citation type="submission" date="2015-04" db="EMBL/GenBank/DDBJ databases">
        <authorList>
            <person name="Mushtaq Mamoona"/>
        </authorList>
    </citation>
    <scope>NUCLEOTIDE SEQUENCE [LARGE SCALE GENOMIC DNA]</scope>
    <source>
        <strain evidence="14">AN4859/03</strain>
    </source>
</reference>
<gene>
    <name evidence="13" type="ORF">BRSU_2255</name>
</gene>
<organism evidence="13 14">
    <name type="scientific">Brachyspira suanatina</name>
    <dbReference type="NCBI Taxonomy" id="381802"/>
    <lineage>
        <taxon>Bacteria</taxon>
        <taxon>Pseudomonadati</taxon>
        <taxon>Spirochaetota</taxon>
        <taxon>Spirochaetia</taxon>
        <taxon>Brachyspirales</taxon>
        <taxon>Brachyspiraceae</taxon>
        <taxon>Brachyspira</taxon>
    </lineage>
</organism>
<dbReference type="Gene3D" id="2.40.10.120">
    <property type="match status" value="1"/>
</dbReference>